<feature type="compositionally biased region" description="Basic and acidic residues" evidence="1">
    <location>
        <begin position="89"/>
        <end position="129"/>
    </location>
</feature>
<dbReference type="InterPro" id="IPR012899">
    <property type="entry name" value="LTXXQ"/>
</dbReference>
<keyword evidence="2" id="KW-0732">Signal</keyword>
<keyword evidence="4" id="KW-1185">Reference proteome</keyword>
<name>A0ABR8S7Y0_9BURK</name>
<accession>A0ABR8S7Y0</accession>
<protein>
    <submittedName>
        <fullName evidence="3">Spy/CpxP family protein refolding chaperone</fullName>
    </submittedName>
</protein>
<gene>
    <name evidence="3" type="ORF">H9646_03575</name>
</gene>
<organism evidence="3 4">
    <name type="scientific">Comamonas avium</name>
    <dbReference type="NCBI Taxonomy" id="2762231"/>
    <lineage>
        <taxon>Bacteria</taxon>
        <taxon>Pseudomonadati</taxon>
        <taxon>Pseudomonadota</taxon>
        <taxon>Betaproteobacteria</taxon>
        <taxon>Burkholderiales</taxon>
        <taxon>Comamonadaceae</taxon>
        <taxon>Comamonas</taxon>
    </lineage>
</organism>
<proteinExistence type="predicted"/>
<feature type="compositionally biased region" description="Polar residues" evidence="1">
    <location>
        <begin position="130"/>
        <end position="143"/>
    </location>
</feature>
<dbReference type="RefSeq" id="WP_191721966.1">
    <property type="nucleotide sequence ID" value="NZ_JACSQK010000002.1"/>
</dbReference>
<dbReference type="Pfam" id="PF07813">
    <property type="entry name" value="LTXXQ"/>
    <property type="match status" value="1"/>
</dbReference>
<reference evidence="3 4" key="1">
    <citation type="submission" date="2020-08" db="EMBL/GenBank/DDBJ databases">
        <title>A Genomic Blueprint of the Chicken Gut Microbiome.</title>
        <authorList>
            <person name="Gilroy R."/>
            <person name="Ravi A."/>
            <person name="Getino M."/>
            <person name="Pursley I."/>
            <person name="Horton D.L."/>
            <person name="Alikhan N.-F."/>
            <person name="Baker D."/>
            <person name="Gharbi K."/>
            <person name="Hall N."/>
            <person name="Watson M."/>
            <person name="Adriaenssens E.M."/>
            <person name="Foster-Nyarko E."/>
            <person name="Jarju S."/>
            <person name="Secka A."/>
            <person name="Antonio M."/>
            <person name="Oren A."/>
            <person name="Chaudhuri R."/>
            <person name="La Ragione R.M."/>
            <person name="Hildebrand F."/>
            <person name="Pallen M.J."/>
        </authorList>
    </citation>
    <scope>NUCLEOTIDE SEQUENCE [LARGE SCALE GENOMIC DNA]</scope>
    <source>
        <strain evidence="3 4">Sa2CVA6</strain>
    </source>
</reference>
<feature type="region of interest" description="Disordered" evidence="1">
    <location>
        <begin position="85"/>
        <end position="188"/>
    </location>
</feature>
<dbReference type="EMBL" id="JACSQK010000002">
    <property type="protein sequence ID" value="MBD7959550.1"/>
    <property type="molecule type" value="Genomic_DNA"/>
</dbReference>
<evidence type="ECO:0000313" key="4">
    <source>
        <dbReference type="Proteomes" id="UP000634919"/>
    </source>
</evidence>
<comment type="caution">
    <text evidence="3">The sequence shown here is derived from an EMBL/GenBank/DDBJ whole genome shotgun (WGS) entry which is preliminary data.</text>
</comment>
<feature type="chain" id="PRO_5046697633" evidence="2">
    <location>
        <begin position="28"/>
        <end position="188"/>
    </location>
</feature>
<dbReference type="Proteomes" id="UP000634919">
    <property type="component" value="Unassembled WGS sequence"/>
</dbReference>
<evidence type="ECO:0000313" key="3">
    <source>
        <dbReference type="EMBL" id="MBD7959550.1"/>
    </source>
</evidence>
<evidence type="ECO:0000256" key="2">
    <source>
        <dbReference type="SAM" id="SignalP"/>
    </source>
</evidence>
<feature type="signal peptide" evidence="2">
    <location>
        <begin position="1"/>
        <end position="27"/>
    </location>
</feature>
<evidence type="ECO:0000256" key="1">
    <source>
        <dbReference type="SAM" id="MobiDB-lite"/>
    </source>
</evidence>
<sequence length="188" mass="20470">MKRFQRTLTATVAAAALAGTFALSANAQTAQPAVSAPAHSAVQHSPRHTAPDFAKFHAERTERMKTLLQIQPNQQAAWDKYAKAITPEPRTKAHGERADLRKLTTPERLDLAQKLRKERSAKAEQRDQATRSFYSSLNPSQQKAFDELTARHPGKHHAGSGAKRMDGKRGHHGHGPASHAPVTASPAA</sequence>